<evidence type="ECO:0000256" key="1">
    <source>
        <dbReference type="SAM" id="Phobius"/>
    </source>
</evidence>
<dbReference type="AlphaFoldDB" id="A0A8J3PKC2"/>
<keyword evidence="1" id="KW-1133">Transmembrane helix</keyword>
<feature type="transmembrane region" description="Helical" evidence="1">
    <location>
        <begin position="76"/>
        <end position="95"/>
    </location>
</feature>
<keyword evidence="1" id="KW-0812">Transmembrane</keyword>
<name>A0A8J3PKC2_9ACTN</name>
<keyword evidence="1" id="KW-0472">Membrane</keyword>
<proteinExistence type="predicted"/>
<feature type="transmembrane region" description="Helical" evidence="1">
    <location>
        <begin position="186"/>
        <end position="206"/>
    </location>
</feature>
<organism evidence="2 3">
    <name type="scientific">Catellatospora methionotrophica</name>
    <dbReference type="NCBI Taxonomy" id="121620"/>
    <lineage>
        <taxon>Bacteria</taxon>
        <taxon>Bacillati</taxon>
        <taxon>Actinomycetota</taxon>
        <taxon>Actinomycetes</taxon>
        <taxon>Micromonosporales</taxon>
        <taxon>Micromonosporaceae</taxon>
        <taxon>Catellatospora</taxon>
    </lineage>
</organism>
<reference evidence="2" key="1">
    <citation type="submission" date="2021-01" db="EMBL/GenBank/DDBJ databases">
        <title>Whole genome shotgun sequence of Catellatospora methionotrophica NBRC 14553.</title>
        <authorList>
            <person name="Komaki H."/>
            <person name="Tamura T."/>
        </authorList>
    </citation>
    <scope>NUCLEOTIDE SEQUENCE</scope>
    <source>
        <strain evidence="2">NBRC 14553</strain>
    </source>
</reference>
<evidence type="ECO:0000313" key="2">
    <source>
        <dbReference type="EMBL" id="GIG18326.1"/>
    </source>
</evidence>
<comment type="caution">
    <text evidence="2">The sequence shown here is derived from an EMBL/GenBank/DDBJ whole genome shotgun (WGS) entry which is preliminary data.</text>
</comment>
<dbReference type="RefSeq" id="WP_166381111.1">
    <property type="nucleotide sequence ID" value="NZ_BAAATT010000019.1"/>
</dbReference>
<evidence type="ECO:0000313" key="3">
    <source>
        <dbReference type="Proteomes" id="UP000660339"/>
    </source>
</evidence>
<feature type="transmembrane region" description="Helical" evidence="1">
    <location>
        <begin position="115"/>
        <end position="144"/>
    </location>
</feature>
<feature type="transmembrane region" description="Helical" evidence="1">
    <location>
        <begin position="218"/>
        <end position="239"/>
    </location>
</feature>
<sequence length="335" mass="36191">MTESGEPGPQPQPPRKISAWRAGQGFWTVAVGVPAVFSVMRLWIEAGGELQTTLLLVANVGPVNLLAALFTTATRLVTTGLVAVFALGAVLAVSTGDWTRRRPLFARWYIMAPPWFLAGLFTIALATWQIIYLPLLVVASVAVFQRELTLLDWPRWRWTATVAAALAGYGWLVAPTVLQAWRTGELFAVALLVVPPVLALCVSGPLPRLLVRPAAALAQPGIAVVLLVAAVPVVMIPVLPMTVTTVATAAGVPEEVRGHVISTDDVNTVILQERGGVRFIDNDDIQARVLCPTAEELVRYRLWVRDFHVEDSLLGALGRRVRPMAPVSAVCRIPT</sequence>
<dbReference type="Proteomes" id="UP000660339">
    <property type="component" value="Unassembled WGS sequence"/>
</dbReference>
<gene>
    <name evidence="2" type="ORF">Cme02nite_66580</name>
</gene>
<feature type="transmembrane region" description="Helical" evidence="1">
    <location>
        <begin position="25"/>
        <end position="44"/>
    </location>
</feature>
<accession>A0A8J3PKC2</accession>
<dbReference type="EMBL" id="BONJ01000039">
    <property type="protein sequence ID" value="GIG18326.1"/>
    <property type="molecule type" value="Genomic_DNA"/>
</dbReference>
<keyword evidence="3" id="KW-1185">Reference proteome</keyword>
<feature type="transmembrane region" description="Helical" evidence="1">
    <location>
        <begin position="156"/>
        <end position="174"/>
    </location>
</feature>
<protein>
    <submittedName>
        <fullName evidence="2">Uncharacterized protein</fullName>
    </submittedName>
</protein>